<dbReference type="GO" id="GO:0016655">
    <property type="term" value="F:oxidoreductase activity, acting on NAD(P)H, quinone or similar compound as acceptor"/>
    <property type="evidence" value="ECO:0007669"/>
    <property type="project" value="InterPro"/>
</dbReference>
<keyword evidence="3 6" id="KW-0560">Oxidoreductase</keyword>
<organism evidence="8 9">
    <name type="scientific">Halobacteroides halobius (strain ATCC 35273 / DSM 5150 / MD-1)</name>
    <dbReference type="NCBI Taxonomy" id="748449"/>
    <lineage>
        <taxon>Bacteria</taxon>
        <taxon>Bacillati</taxon>
        <taxon>Bacillota</taxon>
        <taxon>Clostridia</taxon>
        <taxon>Halanaerobiales</taxon>
        <taxon>Halobacteroidaceae</taxon>
        <taxon>Halobacteroides</taxon>
    </lineage>
</organism>
<evidence type="ECO:0000256" key="4">
    <source>
        <dbReference type="ARBA" id="ARBA00023027"/>
    </source>
</evidence>
<dbReference type="Gene3D" id="3.40.50.360">
    <property type="match status" value="1"/>
</dbReference>
<dbReference type="EMBL" id="CP003359">
    <property type="protein sequence ID" value="AGB42454.1"/>
    <property type="molecule type" value="Genomic_DNA"/>
</dbReference>
<feature type="domain" description="Flavodoxin-like fold" evidence="7">
    <location>
        <begin position="2"/>
        <end position="188"/>
    </location>
</feature>
<keyword evidence="4 6" id="KW-0520">NAD</keyword>
<evidence type="ECO:0000313" key="9">
    <source>
        <dbReference type="Proteomes" id="UP000010880"/>
    </source>
</evidence>
<keyword evidence="9" id="KW-1185">Reference proteome</keyword>
<dbReference type="EC" id="1.7.1.17" evidence="6"/>
<dbReference type="EC" id="1.6.5.-" evidence="6"/>
<dbReference type="HOGENOM" id="CLU_088964_3_1_9"/>
<dbReference type="InterPro" id="IPR029039">
    <property type="entry name" value="Flavoprotein-like_sf"/>
</dbReference>
<evidence type="ECO:0000256" key="3">
    <source>
        <dbReference type="ARBA" id="ARBA00023002"/>
    </source>
</evidence>
<comment type="function">
    <text evidence="6">Quinone reductase that provides resistance to thiol-specific stress caused by electrophilic quinones.</text>
</comment>
<reference evidence="9" key="1">
    <citation type="submission" date="2012-02" db="EMBL/GenBank/DDBJ databases">
        <title>The complete genome of Halobacteroides halobius DSM 5150.</title>
        <authorList>
            <person name="Lucas S."/>
            <person name="Copeland A."/>
            <person name="Lapidus A."/>
            <person name="Glavina del Rio T."/>
            <person name="Dalin E."/>
            <person name="Tice H."/>
            <person name="Bruce D."/>
            <person name="Goodwin L."/>
            <person name="Pitluck S."/>
            <person name="Peters L."/>
            <person name="Mikhailova N."/>
            <person name="Gu W."/>
            <person name="Kyrpides N."/>
            <person name="Mavromatis K."/>
            <person name="Ivanova N."/>
            <person name="Brettin T."/>
            <person name="Detter J.C."/>
            <person name="Han C."/>
            <person name="Larimer F."/>
            <person name="Land M."/>
            <person name="Hauser L."/>
            <person name="Markowitz V."/>
            <person name="Cheng J.-F."/>
            <person name="Hugenholtz P."/>
            <person name="Woyke T."/>
            <person name="Wu D."/>
            <person name="Tindall B."/>
            <person name="Pomrenke H."/>
            <person name="Brambilla E."/>
            <person name="Klenk H.-P."/>
            <person name="Eisen J.A."/>
        </authorList>
    </citation>
    <scope>NUCLEOTIDE SEQUENCE [LARGE SCALE GENOMIC DNA]</scope>
    <source>
        <strain evidence="9">ATCC 35273 / DSM 5150 / MD-1</strain>
    </source>
</reference>
<dbReference type="InterPro" id="IPR003680">
    <property type="entry name" value="Flavodoxin_fold"/>
</dbReference>
<gene>
    <name evidence="6" type="primary">azoR</name>
    <name evidence="8" type="ordered locus">Halha_2580</name>
</gene>
<evidence type="ECO:0000313" key="8">
    <source>
        <dbReference type="EMBL" id="AGB42454.1"/>
    </source>
</evidence>
<dbReference type="InterPro" id="IPR023048">
    <property type="entry name" value="NADH:quinone_OxRdtase_FMN_depd"/>
</dbReference>
<dbReference type="PATRIC" id="fig|748449.3.peg.2502"/>
<protein>
    <recommendedName>
        <fullName evidence="6">FMN dependent NADH:quinone oxidoreductase</fullName>
        <ecNumber evidence="6">1.6.5.-</ecNumber>
    </recommendedName>
    <alternativeName>
        <fullName evidence="6">Azo-dye reductase</fullName>
    </alternativeName>
    <alternativeName>
        <fullName evidence="6">FMN-dependent NADH-azo compound oxidoreductase</fullName>
    </alternativeName>
    <alternativeName>
        <fullName evidence="6">FMN-dependent NADH-azoreductase</fullName>
        <ecNumber evidence="6">1.7.1.17</ecNumber>
    </alternativeName>
</protein>
<evidence type="ECO:0000259" key="7">
    <source>
        <dbReference type="Pfam" id="PF02525"/>
    </source>
</evidence>
<dbReference type="PANTHER" id="PTHR43741">
    <property type="entry name" value="FMN-DEPENDENT NADH-AZOREDUCTASE 1"/>
    <property type="match status" value="1"/>
</dbReference>
<dbReference type="PANTHER" id="PTHR43741:SF7">
    <property type="entry name" value="FMN-DEPENDENT NADH:QUINONE OXIDOREDUCTASE"/>
    <property type="match status" value="1"/>
</dbReference>
<evidence type="ECO:0000256" key="1">
    <source>
        <dbReference type="ARBA" id="ARBA00022630"/>
    </source>
</evidence>
<dbReference type="GO" id="GO:0016652">
    <property type="term" value="F:oxidoreductase activity, acting on NAD(P)H as acceptor"/>
    <property type="evidence" value="ECO:0007669"/>
    <property type="project" value="UniProtKB-UniRule"/>
</dbReference>
<comment type="caution">
    <text evidence="6">Lacks conserved residue(s) required for the propagation of feature annotation.</text>
</comment>
<comment type="similarity">
    <text evidence="6">Belongs to the azoreductase type 1 family.</text>
</comment>
<name>L0KDK6_HALHC</name>
<sequence>MSKVLYIKANPKSDENSYTFQMSENFVEKYKEENPNDKVITLDLYEEEIEFLDGQKIADMFGGNDNVMKGYAESFAEVDKYIIAAPMWNLSIPAILKAYIDYVAYVGVTFKYTEEGPVGLLSDKKAVHITARGGSYSEGPAVDFEMGDRYLRTILGFMGITDVATVTVENTNVLEGEELEHAVNSSVAEAKELAKEF</sequence>
<comment type="catalytic activity">
    <reaction evidence="6">
        <text>2 a quinone + NADH + H(+) = 2 a 1,4-benzosemiquinone + NAD(+)</text>
        <dbReference type="Rhea" id="RHEA:65952"/>
        <dbReference type="ChEBI" id="CHEBI:15378"/>
        <dbReference type="ChEBI" id="CHEBI:57540"/>
        <dbReference type="ChEBI" id="CHEBI:57945"/>
        <dbReference type="ChEBI" id="CHEBI:132124"/>
        <dbReference type="ChEBI" id="CHEBI:134225"/>
    </reaction>
</comment>
<dbReference type="GO" id="GO:0010181">
    <property type="term" value="F:FMN binding"/>
    <property type="evidence" value="ECO:0007669"/>
    <property type="project" value="UniProtKB-UniRule"/>
</dbReference>
<dbReference type="NCBIfam" id="NF010075">
    <property type="entry name" value="PRK13556.1"/>
    <property type="match status" value="1"/>
</dbReference>
<dbReference type="Proteomes" id="UP000010880">
    <property type="component" value="Chromosome"/>
</dbReference>
<comment type="subunit">
    <text evidence="6">Homodimer.</text>
</comment>
<evidence type="ECO:0000256" key="5">
    <source>
        <dbReference type="ARBA" id="ARBA00048542"/>
    </source>
</evidence>
<dbReference type="SUPFAM" id="SSF52218">
    <property type="entry name" value="Flavoproteins"/>
    <property type="match status" value="1"/>
</dbReference>
<accession>L0KDK6</accession>
<dbReference type="GO" id="GO:0009055">
    <property type="term" value="F:electron transfer activity"/>
    <property type="evidence" value="ECO:0007669"/>
    <property type="project" value="UniProtKB-UniRule"/>
</dbReference>
<keyword evidence="2 6" id="KW-0288">FMN</keyword>
<dbReference type="AlphaFoldDB" id="L0KDK6"/>
<dbReference type="eggNOG" id="COG1182">
    <property type="taxonomic scope" value="Bacteria"/>
</dbReference>
<comment type="cofactor">
    <cofactor evidence="6">
        <name>FMN</name>
        <dbReference type="ChEBI" id="CHEBI:58210"/>
    </cofactor>
    <text evidence="6">Binds 1 FMN per subunit.</text>
</comment>
<keyword evidence="1 6" id="KW-0285">Flavoprotein</keyword>
<dbReference type="KEGG" id="hhl:Halha_2580"/>
<dbReference type="HAMAP" id="MF_01216">
    <property type="entry name" value="Azoreductase_type1"/>
    <property type="match status" value="1"/>
</dbReference>
<dbReference type="InterPro" id="IPR050104">
    <property type="entry name" value="FMN-dep_NADH:Q_OxRdtase_AzoR1"/>
</dbReference>
<dbReference type="Pfam" id="PF02525">
    <property type="entry name" value="Flavodoxin_2"/>
    <property type="match status" value="1"/>
</dbReference>
<proteinExistence type="inferred from homology"/>
<dbReference type="RefSeq" id="WP_015328166.1">
    <property type="nucleotide sequence ID" value="NC_019978.1"/>
</dbReference>
<comment type="function">
    <text evidence="6">Also exhibits azoreductase activity. Catalyzes the reductive cleavage of the azo bond in aromatic azo compounds to the corresponding amines.</text>
</comment>
<comment type="catalytic activity">
    <reaction evidence="5">
        <text>N,N-dimethyl-1,4-phenylenediamine + anthranilate + 2 NAD(+) = 2-(4-dimethylaminophenyl)diazenylbenzoate + 2 NADH + 2 H(+)</text>
        <dbReference type="Rhea" id="RHEA:55872"/>
        <dbReference type="ChEBI" id="CHEBI:15378"/>
        <dbReference type="ChEBI" id="CHEBI:15783"/>
        <dbReference type="ChEBI" id="CHEBI:16567"/>
        <dbReference type="ChEBI" id="CHEBI:57540"/>
        <dbReference type="ChEBI" id="CHEBI:57945"/>
        <dbReference type="ChEBI" id="CHEBI:71579"/>
        <dbReference type="EC" id="1.7.1.17"/>
    </reaction>
    <physiologicalReaction direction="right-to-left" evidence="5">
        <dbReference type="Rhea" id="RHEA:55874"/>
    </physiologicalReaction>
</comment>
<dbReference type="OrthoDB" id="9805013at2"/>
<evidence type="ECO:0000256" key="2">
    <source>
        <dbReference type="ARBA" id="ARBA00022643"/>
    </source>
</evidence>
<feature type="binding site" evidence="6">
    <location>
        <begin position="87"/>
        <end position="90"/>
    </location>
    <ligand>
        <name>FMN</name>
        <dbReference type="ChEBI" id="CHEBI:58210"/>
    </ligand>
</feature>
<evidence type="ECO:0000256" key="6">
    <source>
        <dbReference type="HAMAP-Rule" id="MF_01216"/>
    </source>
</evidence>